<dbReference type="SUPFAM" id="SSF48403">
    <property type="entry name" value="Ankyrin repeat"/>
    <property type="match status" value="1"/>
</dbReference>
<dbReference type="OrthoDB" id="5648561at2"/>
<feature type="repeat" description="ANK" evidence="3">
    <location>
        <begin position="477"/>
        <end position="509"/>
    </location>
</feature>
<organism evidence="5 7">
    <name type="scientific">Legionella quateirensis</name>
    <dbReference type="NCBI Taxonomy" id="45072"/>
    <lineage>
        <taxon>Bacteria</taxon>
        <taxon>Pseudomonadati</taxon>
        <taxon>Pseudomonadota</taxon>
        <taxon>Gammaproteobacteria</taxon>
        <taxon>Legionellales</taxon>
        <taxon>Legionellaceae</taxon>
        <taxon>Legionella</taxon>
    </lineage>
</organism>
<evidence type="ECO:0000313" key="6">
    <source>
        <dbReference type="Proteomes" id="UP000054639"/>
    </source>
</evidence>
<gene>
    <name evidence="5" type="primary">arp_3</name>
    <name evidence="4" type="synonym">arp_2</name>
    <name evidence="4" type="ORF">Lqua_1019</name>
    <name evidence="5" type="ORF">NCTC12376_01778</name>
</gene>
<dbReference type="Pfam" id="PF12796">
    <property type="entry name" value="Ank_2"/>
    <property type="match status" value="2"/>
</dbReference>
<feature type="repeat" description="ANK" evidence="3">
    <location>
        <begin position="312"/>
        <end position="344"/>
    </location>
</feature>
<feature type="repeat" description="ANK" evidence="3">
    <location>
        <begin position="544"/>
        <end position="580"/>
    </location>
</feature>
<feature type="repeat" description="ANK" evidence="3">
    <location>
        <begin position="345"/>
        <end position="377"/>
    </location>
</feature>
<dbReference type="SMART" id="SM00248">
    <property type="entry name" value="ANK"/>
    <property type="match status" value="9"/>
</dbReference>
<evidence type="ECO:0000256" key="1">
    <source>
        <dbReference type="ARBA" id="ARBA00022737"/>
    </source>
</evidence>
<dbReference type="Proteomes" id="UP000254230">
    <property type="component" value="Unassembled WGS sequence"/>
</dbReference>
<feature type="repeat" description="ANK" evidence="3">
    <location>
        <begin position="444"/>
        <end position="472"/>
    </location>
</feature>
<evidence type="ECO:0000256" key="3">
    <source>
        <dbReference type="PROSITE-ProRule" id="PRU00023"/>
    </source>
</evidence>
<dbReference type="InterPro" id="IPR036770">
    <property type="entry name" value="Ankyrin_rpt-contain_sf"/>
</dbReference>
<feature type="repeat" description="ANK" evidence="3">
    <location>
        <begin position="411"/>
        <end position="443"/>
    </location>
</feature>
<evidence type="ECO:0000313" key="5">
    <source>
        <dbReference type="EMBL" id="STY17963.1"/>
    </source>
</evidence>
<dbReference type="Proteomes" id="UP000054639">
    <property type="component" value="Unassembled WGS sequence"/>
</dbReference>
<dbReference type="GO" id="GO:0006396">
    <property type="term" value="P:RNA processing"/>
    <property type="evidence" value="ECO:0007669"/>
    <property type="project" value="TreeGrafter"/>
</dbReference>
<name>A0A378KTR2_9GAMM</name>
<evidence type="ECO:0000313" key="4">
    <source>
        <dbReference type="EMBL" id="KTD50792.1"/>
    </source>
</evidence>
<protein>
    <submittedName>
        <fullName evidence="5">Ankyrin repeat protein</fullName>
    </submittedName>
</protein>
<feature type="repeat" description="ANK" evidence="3">
    <location>
        <begin position="378"/>
        <end position="410"/>
    </location>
</feature>
<dbReference type="PRINTS" id="PR01415">
    <property type="entry name" value="ANKYRIN"/>
</dbReference>
<dbReference type="InterPro" id="IPR002110">
    <property type="entry name" value="Ankyrin_rpt"/>
</dbReference>
<dbReference type="AlphaFoldDB" id="A0A378KTR2"/>
<dbReference type="PROSITE" id="PS50297">
    <property type="entry name" value="ANK_REP_REGION"/>
    <property type="match status" value="6"/>
</dbReference>
<dbReference type="STRING" id="45072.Lqua_1019"/>
<dbReference type="Gene3D" id="1.25.40.20">
    <property type="entry name" value="Ankyrin repeat-containing domain"/>
    <property type="match status" value="2"/>
</dbReference>
<dbReference type="GO" id="GO:0003723">
    <property type="term" value="F:RNA binding"/>
    <property type="evidence" value="ECO:0007669"/>
    <property type="project" value="TreeGrafter"/>
</dbReference>
<dbReference type="RefSeq" id="WP_083501261.1">
    <property type="nucleotide sequence ID" value="NZ_LNYR01000012.1"/>
</dbReference>
<dbReference type="PANTHER" id="PTHR24141:SF1">
    <property type="entry name" value="2-5A-DEPENDENT RIBONUCLEASE"/>
    <property type="match status" value="1"/>
</dbReference>
<dbReference type="PROSITE" id="PS50088">
    <property type="entry name" value="ANK_REPEAT"/>
    <property type="match status" value="7"/>
</dbReference>
<evidence type="ECO:0000256" key="2">
    <source>
        <dbReference type="ARBA" id="ARBA00023043"/>
    </source>
</evidence>
<dbReference type="PANTHER" id="PTHR24141">
    <property type="entry name" value="2-5A-DEPENDENT RIBONUCLEASE"/>
    <property type="match status" value="1"/>
</dbReference>
<dbReference type="EMBL" id="LNYR01000012">
    <property type="protein sequence ID" value="KTD50792.1"/>
    <property type="molecule type" value="Genomic_DNA"/>
</dbReference>
<dbReference type="Pfam" id="PF13637">
    <property type="entry name" value="Ank_4"/>
    <property type="match status" value="1"/>
</dbReference>
<accession>A0A378KTR2</accession>
<evidence type="ECO:0000313" key="7">
    <source>
        <dbReference type="Proteomes" id="UP000254230"/>
    </source>
</evidence>
<proteinExistence type="predicted"/>
<keyword evidence="6" id="KW-1185">Reference proteome</keyword>
<keyword evidence="1" id="KW-0677">Repeat</keyword>
<sequence length="670" mass="75671">MKITHETLMELMKLFGYNQDFEGICNGYTWMWIQSQLLDPAESEQFYKRLKIIEAYQNDIGKLKGTIDEIKKTIISLTGQSELKKQLHTEHQELLEILSFCEGIELYHNPERHKELFTTNETESDNKHRSDPKTSTTKMYFQQNNVQLISPITASDKLLEINRNRGNHSPMNVLINDCFILTPEECTSYFKDLQSWFDEHSKQFGHQTVIPIKLGTDNHAIACTYNLKLKKWQFMDINDSDEQEYVRDIQNIDDLTNNIQLAFSDDIYLLFNAMPIVMDPSTISTDALSELKQLNQNHQNLSKERSLRVNSRNASIQYIASKNGDLEVIKKLVALGADVNVTKINGSSPLCIACQTKEFKVAQFLVTNGATVNHTKNNGATPLFLAVQAGDVDIVNLLLENKAQVNQQGDQGITPLLAACSEDNVTMVQVLLSHGADPNLANRNGVTPLDFAFKYKNTELIKLLISNGACIDQHLINGFSPLINAIISGDYELINYLLNNRANPDHQDQDGVTPIYWACMLGNDLAVRLLLEHKARSINCICETGHTPLLVSCLSEYTRRNQNLFRLLLDSGGDINAKNDDGESCLEIALKSNNSAAIKVLLAYFQKHSLKYEEFLSIKSRSSQDILSYLVQINNSNENEEIKNSSGFFNNNSSQANQTQFPTAELMKHL</sequence>
<keyword evidence="2 3" id="KW-0040">ANK repeat</keyword>
<reference evidence="5 7" key="2">
    <citation type="submission" date="2018-06" db="EMBL/GenBank/DDBJ databases">
        <authorList>
            <consortium name="Pathogen Informatics"/>
            <person name="Doyle S."/>
        </authorList>
    </citation>
    <scope>NUCLEOTIDE SEQUENCE [LARGE SCALE GENOMIC DNA]</scope>
    <source>
        <strain evidence="5 7">NCTC12376</strain>
    </source>
</reference>
<reference evidence="4 6" key="1">
    <citation type="submission" date="2015-11" db="EMBL/GenBank/DDBJ databases">
        <title>Genomic analysis of 38 Legionella species identifies large and diverse effector repertoires.</title>
        <authorList>
            <person name="Burstein D."/>
            <person name="Amaro F."/>
            <person name="Zusman T."/>
            <person name="Lifshitz Z."/>
            <person name="Cohen O."/>
            <person name="Gilbert J.A."/>
            <person name="Pupko T."/>
            <person name="Shuman H.A."/>
            <person name="Segal G."/>
        </authorList>
    </citation>
    <scope>NUCLEOTIDE SEQUENCE [LARGE SCALE GENOMIC DNA]</scope>
    <source>
        <strain evidence="4 6">ATCC 49507</strain>
    </source>
</reference>
<dbReference type="GO" id="GO:0004540">
    <property type="term" value="F:RNA nuclease activity"/>
    <property type="evidence" value="ECO:0007669"/>
    <property type="project" value="TreeGrafter"/>
</dbReference>
<dbReference type="EMBL" id="UGOW01000001">
    <property type="protein sequence ID" value="STY17963.1"/>
    <property type="molecule type" value="Genomic_DNA"/>
</dbReference>